<dbReference type="EMBL" id="ACWF01000119">
    <property type="protein sequence ID" value="EHL77059.1"/>
    <property type="molecule type" value="Genomic_DNA"/>
</dbReference>
<dbReference type="InterPro" id="IPR025613">
    <property type="entry name" value="YlbE"/>
</dbReference>
<evidence type="ECO:0000313" key="1">
    <source>
        <dbReference type="EMBL" id="EHL77059.1"/>
    </source>
</evidence>
<sequence length="85" mass="10349">MRKEIADYIYSRSELRQFLREQPQWYRILSRRPEDLEKFEIQSLHYFKRTIPHKMEKFSNGIQIAKMMMGMLPSIQNNGNQEPAE</sequence>
<organism evidence="1 2">
    <name type="scientific">Bacillus smithii 7_3_47FAA</name>
    <dbReference type="NCBI Taxonomy" id="665952"/>
    <lineage>
        <taxon>Bacteria</taxon>
        <taxon>Bacillati</taxon>
        <taxon>Bacillota</taxon>
        <taxon>Bacilli</taxon>
        <taxon>Bacillales</taxon>
        <taxon>Bacillaceae</taxon>
        <taxon>Bacillus</taxon>
    </lineage>
</organism>
<gene>
    <name evidence="1" type="ORF">HMPREF1015_00718</name>
</gene>
<protein>
    <recommendedName>
        <fullName evidence="3">YlbE-like protein</fullName>
    </recommendedName>
</protein>
<evidence type="ECO:0000313" key="2">
    <source>
        <dbReference type="Proteomes" id="UP000011747"/>
    </source>
</evidence>
<dbReference type="HOGENOM" id="CLU_195786_0_0_9"/>
<dbReference type="PATRIC" id="fig|665952.3.peg.2269"/>
<dbReference type="Pfam" id="PF14003">
    <property type="entry name" value="YlbE"/>
    <property type="match status" value="1"/>
</dbReference>
<dbReference type="Proteomes" id="UP000011747">
    <property type="component" value="Unassembled WGS sequence"/>
</dbReference>
<dbReference type="RefSeq" id="WP_003354453.1">
    <property type="nucleotide sequence ID" value="NZ_JH414757.1"/>
</dbReference>
<name>G9QMF3_9BACI</name>
<keyword evidence="2" id="KW-1185">Reference proteome</keyword>
<comment type="caution">
    <text evidence="1">The sequence shown here is derived from an EMBL/GenBank/DDBJ whole genome shotgun (WGS) entry which is preliminary data.</text>
</comment>
<reference evidence="1 2" key="1">
    <citation type="submission" date="2011-09" db="EMBL/GenBank/DDBJ databases">
        <title>The Genome Sequence of Bacillus smithii 7_3_47FAA.</title>
        <authorList>
            <consortium name="The Broad Institute Genome Sequencing Platform"/>
            <person name="Earl A."/>
            <person name="Ward D."/>
            <person name="Feldgarden M."/>
            <person name="Gevers D."/>
            <person name="Daigneault M."/>
            <person name="Strauss J."/>
            <person name="Allen-Vercoe E."/>
            <person name="Young S.K."/>
            <person name="Zeng Q."/>
            <person name="Gargeya S."/>
            <person name="Fitzgerald M."/>
            <person name="Haas B."/>
            <person name="Abouelleil A."/>
            <person name="Alvarado L."/>
            <person name="Arachchi H.M."/>
            <person name="Berlin A."/>
            <person name="Brown A."/>
            <person name="Chapman S.B."/>
            <person name="Chen Z."/>
            <person name="Dunbar C."/>
            <person name="Freedman E."/>
            <person name="Gearin G."/>
            <person name="Goldberg J."/>
            <person name="Griggs A."/>
            <person name="Gujja S."/>
            <person name="Heiman D."/>
            <person name="Howarth C."/>
            <person name="Larson L."/>
            <person name="Lui A."/>
            <person name="MacDonald P.J.P."/>
            <person name="Montmayeur A."/>
            <person name="Murphy C."/>
            <person name="Neiman D."/>
            <person name="Pearson M."/>
            <person name="Priest M."/>
            <person name="Roberts A."/>
            <person name="Saif S."/>
            <person name="Shea T."/>
            <person name="Shenoy N."/>
            <person name="Sisk P."/>
            <person name="Stolte C."/>
            <person name="Sykes S."/>
            <person name="Wortman J."/>
            <person name="Nusbaum C."/>
            <person name="Birren B."/>
        </authorList>
    </citation>
    <scope>NUCLEOTIDE SEQUENCE [LARGE SCALE GENOMIC DNA]</scope>
    <source>
        <strain evidence="1 2">7_3_47FAA</strain>
    </source>
</reference>
<accession>G9QMF3</accession>
<dbReference type="AlphaFoldDB" id="G9QMF3"/>
<evidence type="ECO:0008006" key="3">
    <source>
        <dbReference type="Google" id="ProtNLM"/>
    </source>
</evidence>
<proteinExistence type="predicted"/>